<comment type="caution">
    <text evidence="4">The sequence shown here is derived from an EMBL/GenBank/DDBJ whole genome shotgun (WGS) entry which is preliminary data.</text>
</comment>
<evidence type="ECO:0000313" key="4">
    <source>
        <dbReference type="EMBL" id="RUL63941.1"/>
    </source>
</evidence>
<feature type="domain" description="Outer membrane protein beta-barrel" evidence="3">
    <location>
        <begin position="7"/>
        <end position="208"/>
    </location>
</feature>
<keyword evidence="5" id="KW-1185">Reference proteome</keyword>
<dbReference type="InterPro" id="IPR011250">
    <property type="entry name" value="OMP/PagP_B-barrel"/>
</dbReference>
<dbReference type="Gene3D" id="2.40.160.20">
    <property type="match status" value="1"/>
</dbReference>
<keyword evidence="1 2" id="KW-0732">Signal</keyword>
<dbReference type="AlphaFoldDB" id="A0A432LSL0"/>
<dbReference type="Proteomes" id="UP000267077">
    <property type="component" value="Unassembled WGS sequence"/>
</dbReference>
<protein>
    <recommendedName>
        <fullName evidence="3">Outer membrane protein beta-barrel domain-containing protein</fullName>
    </recommendedName>
</protein>
<organism evidence="4 5">
    <name type="scientific">Dyella dinghuensis</name>
    <dbReference type="NCBI Taxonomy" id="1920169"/>
    <lineage>
        <taxon>Bacteria</taxon>
        <taxon>Pseudomonadati</taxon>
        <taxon>Pseudomonadota</taxon>
        <taxon>Gammaproteobacteria</taxon>
        <taxon>Lysobacterales</taxon>
        <taxon>Rhodanobacteraceae</taxon>
        <taxon>Dyella</taxon>
    </lineage>
</organism>
<feature type="chain" id="PRO_5019110682" description="Outer membrane protein beta-barrel domain-containing protein" evidence="2">
    <location>
        <begin position="22"/>
        <end position="208"/>
    </location>
</feature>
<dbReference type="EMBL" id="RYZR01000005">
    <property type="protein sequence ID" value="RUL63941.1"/>
    <property type="molecule type" value="Genomic_DNA"/>
</dbReference>
<evidence type="ECO:0000313" key="5">
    <source>
        <dbReference type="Proteomes" id="UP000267077"/>
    </source>
</evidence>
<name>A0A432LSL0_9GAMM</name>
<feature type="signal peptide" evidence="2">
    <location>
        <begin position="1"/>
        <end position="21"/>
    </location>
</feature>
<dbReference type="InterPro" id="IPR027385">
    <property type="entry name" value="Beta-barrel_OMP"/>
</dbReference>
<evidence type="ECO:0000256" key="1">
    <source>
        <dbReference type="ARBA" id="ARBA00022729"/>
    </source>
</evidence>
<evidence type="ECO:0000256" key="2">
    <source>
        <dbReference type="SAM" id="SignalP"/>
    </source>
</evidence>
<dbReference type="RefSeq" id="WP_126673222.1">
    <property type="nucleotide sequence ID" value="NZ_RYZR01000005.1"/>
</dbReference>
<reference evidence="4 5" key="1">
    <citation type="submission" date="2018-12" db="EMBL/GenBank/DDBJ databases">
        <title>Dyella dinghuensis sp. nov. DHOA06 and Dyella choica sp. nov. 4M-K27, isolated from forest soil.</title>
        <authorList>
            <person name="Qiu L.-H."/>
            <person name="Gao Z.-H."/>
        </authorList>
    </citation>
    <scope>NUCLEOTIDE SEQUENCE [LARGE SCALE GENOMIC DNA]</scope>
    <source>
        <strain evidence="4 5">DHOA06</strain>
    </source>
</reference>
<accession>A0A432LSL0</accession>
<evidence type="ECO:0000259" key="3">
    <source>
        <dbReference type="Pfam" id="PF13505"/>
    </source>
</evidence>
<dbReference type="Pfam" id="PF13505">
    <property type="entry name" value="OMP_b-brl"/>
    <property type="match status" value="1"/>
</dbReference>
<dbReference type="SUPFAM" id="SSF56925">
    <property type="entry name" value="OMPA-like"/>
    <property type="match status" value="1"/>
</dbReference>
<proteinExistence type="predicted"/>
<sequence>MDSKKLLCFALLASVTSLSHASGFFVNTSLGETNFYPQSNVYDFYGHSHTEALRVGYRWTSGAFSYGLETGYANLGHSHQYYGHLIGFTNLSERIDGPVLGANLKYSLPMGFYVSARGGFFRSTDHQISKETSWSFFPYPQTTYTTSANVSGMGSYFGVGIGYDISKSFGVGLNYDRYRAHVVTNYQEILFDVTPRVDAYTLTAEYRF</sequence>
<gene>
    <name evidence="4" type="ORF">EKH79_07680</name>
</gene>
<dbReference type="OrthoDB" id="5735897at2"/>